<keyword evidence="6" id="KW-1185">Reference proteome</keyword>
<feature type="signal peptide" evidence="3">
    <location>
        <begin position="1"/>
        <end position="22"/>
    </location>
</feature>
<dbReference type="InterPro" id="IPR000922">
    <property type="entry name" value="Lectin_gal-bd_dom"/>
</dbReference>
<dbReference type="InParanoid" id="A0A671YCC9"/>
<keyword evidence="3" id="KW-0732">Signal</keyword>
<dbReference type="GO" id="GO:0030246">
    <property type="term" value="F:carbohydrate binding"/>
    <property type="evidence" value="ECO:0007669"/>
    <property type="project" value="UniProtKB-KW"/>
</dbReference>
<name>A0A671YCC9_SPAAU</name>
<evidence type="ECO:0000256" key="2">
    <source>
        <dbReference type="ARBA" id="ARBA00022737"/>
    </source>
</evidence>
<evidence type="ECO:0000256" key="1">
    <source>
        <dbReference type="ARBA" id="ARBA00022734"/>
    </source>
</evidence>
<dbReference type="Gene3D" id="2.60.120.740">
    <property type="match status" value="2"/>
</dbReference>
<feature type="chain" id="PRO_5025647814" description="SUEL-type lectin domain-containing protein" evidence="3">
    <location>
        <begin position="23"/>
        <end position="247"/>
    </location>
</feature>
<dbReference type="GeneTree" id="ENSGT00990000214014"/>
<dbReference type="Ensembl" id="ENSSAUT00010064134.1">
    <property type="protein sequence ID" value="ENSSAUP00010061175.1"/>
    <property type="gene ID" value="ENSSAUG00010024733.1"/>
</dbReference>
<keyword evidence="2" id="KW-0677">Repeat</keyword>
<gene>
    <name evidence="5" type="primary">LOC115576908</name>
</gene>
<protein>
    <recommendedName>
        <fullName evidence="4">SUEL-type lectin domain-containing protein</fullName>
    </recommendedName>
</protein>
<dbReference type="CDD" id="cd22823">
    <property type="entry name" value="Gal_Rha_Lectin"/>
    <property type="match status" value="1"/>
</dbReference>
<organism evidence="5 6">
    <name type="scientific">Sparus aurata</name>
    <name type="common">Gilthead sea bream</name>
    <dbReference type="NCBI Taxonomy" id="8175"/>
    <lineage>
        <taxon>Eukaryota</taxon>
        <taxon>Metazoa</taxon>
        <taxon>Chordata</taxon>
        <taxon>Craniata</taxon>
        <taxon>Vertebrata</taxon>
        <taxon>Euteleostomi</taxon>
        <taxon>Actinopterygii</taxon>
        <taxon>Neopterygii</taxon>
        <taxon>Teleostei</taxon>
        <taxon>Neoteleostei</taxon>
        <taxon>Acanthomorphata</taxon>
        <taxon>Eupercaria</taxon>
        <taxon>Spariformes</taxon>
        <taxon>Sparidae</taxon>
        <taxon>Sparus</taxon>
    </lineage>
</organism>
<sequence>MLAIKLTILALLAAAWAPAITGLRVDIACPGVNNELRCPEGSKIDIRYINHGSQSTKICAARNKRARTPRMNCFQPRLQTWFKLICDKTQHCRLPKPNARMFKSNCGDPKTQFIQVHYNCHKNRADVYNAVACEGRDAQMKCDKGCIKVIKAYFGRHDETTCNNTPTKMTFCTSYTADAYVRKTCNKTKVCNIKAVAKTLGNPQNCDALPKYLNVDYVCQVSRINNVLWMFLQRVKPLDVPCNNCGC</sequence>
<feature type="domain" description="SUEL-type lectin" evidence="4">
    <location>
        <begin position="132"/>
        <end position="220"/>
    </location>
</feature>
<dbReference type="InterPro" id="IPR043159">
    <property type="entry name" value="Lectin_gal-bd_sf"/>
</dbReference>
<reference evidence="5" key="2">
    <citation type="submission" date="2025-08" db="UniProtKB">
        <authorList>
            <consortium name="Ensembl"/>
        </authorList>
    </citation>
    <scope>IDENTIFICATION</scope>
</reference>
<accession>A0A671YCC9</accession>
<reference evidence="5" key="3">
    <citation type="submission" date="2025-09" db="UniProtKB">
        <authorList>
            <consortium name="Ensembl"/>
        </authorList>
    </citation>
    <scope>IDENTIFICATION</scope>
</reference>
<dbReference type="PROSITE" id="PS50228">
    <property type="entry name" value="SUEL_LECTIN"/>
    <property type="match status" value="1"/>
</dbReference>
<evidence type="ECO:0000313" key="5">
    <source>
        <dbReference type="Ensembl" id="ENSSAUP00010061175.1"/>
    </source>
</evidence>
<dbReference type="PANTHER" id="PTHR46780">
    <property type="entry name" value="PROTEIN EVA-1"/>
    <property type="match status" value="1"/>
</dbReference>
<dbReference type="Pfam" id="PF02140">
    <property type="entry name" value="SUEL_Lectin"/>
    <property type="match status" value="2"/>
</dbReference>
<keyword evidence="1" id="KW-0430">Lectin</keyword>
<proteinExistence type="predicted"/>
<evidence type="ECO:0000313" key="6">
    <source>
        <dbReference type="Proteomes" id="UP000472265"/>
    </source>
</evidence>
<evidence type="ECO:0000259" key="4">
    <source>
        <dbReference type="PROSITE" id="PS50228"/>
    </source>
</evidence>
<dbReference type="Proteomes" id="UP000472265">
    <property type="component" value="Chromosome 24"/>
</dbReference>
<dbReference type="AlphaFoldDB" id="A0A671YCC9"/>
<reference evidence="5" key="1">
    <citation type="submission" date="2021-04" db="EMBL/GenBank/DDBJ databases">
        <authorList>
            <consortium name="Wellcome Sanger Institute Data Sharing"/>
        </authorList>
    </citation>
    <scope>NUCLEOTIDE SEQUENCE [LARGE SCALE GENOMIC DNA]</scope>
</reference>
<evidence type="ECO:0000256" key="3">
    <source>
        <dbReference type="SAM" id="SignalP"/>
    </source>
</evidence>